<evidence type="ECO:0000313" key="2">
    <source>
        <dbReference type="Proteomes" id="UP000282322"/>
    </source>
</evidence>
<comment type="caution">
    <text evidence="1">The sequence shown here is derived from an EMBL/GenBank/DDBJ whole genome shotgun (WGS) entry which is preliminary data.</text>
</comment>
<organism evidence="1 2">
    <name type="scientific">Halocatena pleomorpha</name>
    <dbReference type="NCBI Taxonomy" id="1785090"/>
    <lineage>
        <taxon>Archaea</taxon>
        <taxon>Methanobacteriati</taxon>
        <taxon>Methanobacteriota</taxon>
        <taxon>Stenosarchaea group</taxon>
        <taxon>Halobacteria</taxon>
        <taxon>Halobacteriales</taxon>
        <taxon>Natronomonadaceae</taxon>
        <taxon>Halocatena</taxon>
    </lineage>
</organism>
<dbReference type="OrthoDB" id="340435at2157"/>
<name>A0A3P3RJS5_9EURY</name>
<gene>
    <name evidence="1" type="ORF">EIK79_03160</name>
</gene>
<evidence type="ECO:0000313" key="1">
    <source>
        <dbReference type="EMBL" id="RRJ33796.1"/>
    </source>
</evidence>
<protein>
    <submittedName>
        <fullName evidence="1">Uncharacterized protein</fullName>
    </submittedName>
</protein>
<dbReference type="AlphaFoldDB" id="A0A3P3RJS5"/>
<proteinExistence type="predicted"/>
<reference evidence="1 2" key="1">
    <citation type="submission" date="2018-11" db="EMBL/GenBank/DDBJ databases">
        <title>Taxonoimc description of Halomarina strain SPP-AMP-1.</title>
        <authorList>
            <person name="Pal Y."/>
            <person name="Srinivasana K."/>
            <person name="Verma A."/>
            <person name="Kumar P."/>
        </authorList>
    </citation>
    <scope>NUCLEOTIDE SEQUENCE [LARGE SCALE GENOMIC DNA]</scope>
    <source>
        <strain evidence="1 2">SPP-AMP-1</strain>
    </source>
</reference>
<dbReference type="Proteomes" id="UP000282322">
    <property type="component" value="Unassembled WGS sequence"/>
</dbReference>
<dbReference type="EMBL" id="RRCH01000003">
    <property type="protein sequence ID" value="RRJ33796.1"/>
    <property type="molecule type" value="Genomic_DNA"/>
</dbReference>
<dbReference type="RefSeq" id="WP_124953663.1">
    <property type="nucleotide sequence ID" value="NZ_RRCH01000003.1"/>
</dbReference>
<sequence>MARYEPECADETLFLSTDTERIEIGTIDDIVAAIGGETYTIEYDEKQRTQAWLDTDEGRLEIDVRETVTTLPHTEETVSKLREYDMETDRYGLPTRTVEFTNEFVDILEQQGTTTT</sequence>
<keyword evidence="2" id="KW-1185">Reference proteome</keyword>
<accession>A0A3P3RJS5</accession>